<accession>A0A9P0HIQ0</accession>
<name>A0A9P0HIQ0_NEZVI</name>
<evidence type="ECO:0000313" key="1">
    <source>
        <dbReference type="EMBL" id="CAH1402452.1"/>
    </source>
</evidence>
<evidence type="ECO:0000313" key="2">
    <source>
        <dbReference type="Proteomes" id="UP001152798"/>
    </source>
</evidence>
<dbReference type="AlphaFoldDB" id="A0A9P0HIQ0"/>
<sequence length="141" mass="15416">MLSVTLRWPRGLTRAPSTQSIKKSIWRCEILPAGWLTASDSNSLAPPTSPAPPLPPPNPTAPISYIPFAKSCSQNSWVVTWDRMLTVTYEIDKEADEPSDIARVSEMGLRSDRITSPVSGIVSLGFIIALSLNFHLDSVHS</sequence>
<dbReference type="Proteomes" id="UP001152798">
    <property type="component" value="Chromosome 5"/>
</dbReference>
<dbReference type="EMBL" id="OV725081">
    <property type="protein sequence ID" value="CAH1402452.1"/>
    <property type="molecule type" value="Genomic_DNA"/>
</dbReference>
<organism evidence="1 2">
    <name type="scientific">Nezara viridula</name>
    <name type="common">Southern green stink bug</name>
    <name type="synonym">Cimex viridulus</name>
    <dbReference type="NCBI Taxonomy" id="85310"/>
    <lineage>
        <taxon>Eukaryota</taxon>
        <taxon>Metazoa</taxon>
        <taxon>Ecdysozoa</taxon>
        <taxon>Arthropoda</taxon>
        <taxon>Hexapoda</taxon>
        <taxon>Insecta</taxon>
        <taxon>Pterygota</taxon>
        <taxon>Neoptera</taxon>
        <taxon>Paraneoptera</taxon>
        <taxon>Hemiptera</taxon>
        <taxon>Heteroptera</taxon>
        <taxon>Panheteroptera</taxon>
        <taxon>Pentatomomorpha</taxon>
        <taxon>Pentatomoidea</taxon>
        <taxon>Pentatomidae</taxon>
        <taxon>Pentatominae</taxon>
        <taxon>Nezara</taxon>
    </lineage>
</organism>
<proteinExistence type="predicted"/>
<protein>
    <submittedName>
        <fullName evidence="1">Uncharacterized protein</fullName>
    </submittedName>
</protein>
<gene>
    <name evidence="1" type="ORF">NEZAVI_LOCUS11272</name>
</gene>
<keyword evidence="2" id="KW-1185">Reference proteome</keyword>
<reference evidence="1" key="1">
    <citation type="submission" date="2022-01" db="EMBL/GenBank/DDBJ databases">
        <authorList>
            <person name="King R."/>
        </authorList>
    </citation>
    <scope>NUCLEOTIDE SEQUENCE</scope>
</reference>